<gene>
    <name evidence="2" type="ORF">NKR23_g10673</name>
</gene>
<sequence length="224" mass="24315">MPRDMRRSRSPFDRDRRDRNREPLRLPQTRTDIASPSVPPSGPRGYNPPPRGGAYTGRGGRGGWGGAPQRHLSGPSPSPVSTPAGPPAIPTGPRATTSPSLVSKPFNPPAGPSAQHTGGPTPRPTLTQSLMNTMPAIVPGGKPDPSLAPLATGVTRELEQHHRRLREEEERVREEARAKEERLRKSLRVWDRLERESKAFELKSDLSEKSLKNIAGEGMGGAAF</sequence>
<organism evidence="2 3">
    <name type="scientific">Pleurostoma richardsiae</name>
    <dbReference type="NCBI Taxonomy" id="41990"/>
    <lineage>
        <taxon>Eukaryota</taxon>
        <taxon>Fungi</taxon>
        <taxon>Dikarya</taxon>
        <taxon>Ascomycota</taxon>
        <taxon>Pezizomycotina</taxon>
        <taxon>Sordariomycetes</taxon>
        <taxon>Sordariomycetidae</taxon>
        <taxon>Calosphaeriales</taxon>
        <taxon>Pleurostomataceae</taxon>
        <taxon>Pleurostoma</taxon>
    </lineage>
</organism>
<reference evidence="2" key="1">
    <citation type="submission" date="2022-07" db="EMBL/GenBank/DDBJ databases">
        <title>Fungi with potential for degradation of polypropylene.</title>
        <authorList>
            <person name="Gostincar C."/>
        </authorList>
    </citation>
    <scope>NUCLEOTIDE SEQUENCE</scope>
    <source>
        <strain evidence="2">EXF-13308</strain>
    </source>
</reference>
<feature type="compositionally biased region" description="Basic and acidic residues" evidence="1">
    <location>
        <begin position="1"/>
        <end position="24"/>
    </location>
</feature>
<evidence type="ECO:0000313" key="3">
    <source>
        <dbReference type="Proteomes" id="UP001174694"/>
    </source>
</evidence>
<comment type="caution">
    <text evidence="2">The sequence shown here is derived from an EMBL/GenBank/DDBJ whole genome shotgun (WGS) entry which is preliminary data.</text>
</comment>
<feature type="compositionally biased region" description="Pro residues" evidence="1">
    <location>
        <begin position="76"/>
        <end position="90"/>
    </location>
</feature>
<protein>
    <submittedName>
        <fullName evidence="2">Uncharacterized protein</fullName>
    </submittedName>
</protein>
<feature type="region of interest" description="Disordered" evidence="1">
    <location>
        <begin position="1"/>
        <end position="129"/>
    </location>
</feature>
<dbReference type="EMBL" id="JANBVO010000049">
    <property type="protein sequence ID" value="KAJ9133556.1"/>
    <property type="molecule type" value="Genomic_DNA"/>
</dbReference>
<accession>A0AA38VI84</accession>
<feature type="compositionally biased region" description="Gly residues" evidence="1">
    <location>
        <begin position="54"/>
        <end position="66"/>
    </location>
</feature>
<feature type="region of interest" description="Disordered" evidence="1">
    <location>
        <begin position="162"/>
        <end position="181"/>
    </location>
</feature>
<name>A0AA38VI84_9PEZI</name>
<feature type="compositionally biased region" description="Polar residues" evidence="1">
    <location>
        <begin position="114"/>
        <end position="129"/>
    </location>
</feature>
<dbReference type="AlphaFoldDB" id="A0AA38VI84"/>
<proteinExistence type="predicted"/>
<dbReference type="Proteomes" id="UP001174694">
    <property type="component" value="Unassembled WGS sequence"/>
</dbReference>
<feature type="compositionally biased region" description="Pro residues" evidence="1">
    <location>
        <begin position="37"/>
        <end position="51"/>
    </location>
</feature>
<evidence type="ECO:0000256" key="1">
    <source>
        <dbReference type="SAM" id="MobiDB-lite"/>
    </source>
</evidence>
<evidence type="ECO:0000313" key="2">
    <source>
        <dbReference type="EMBL" id="KAJ9133556.1"/>
    </source>
</evidence>
<keyword evidence="3" id="KW-1185">Reference proteome</keyword>